<dbReference type="PANTHER" id="PTHR46865:SF2">
    <property type="entry name" value="MONOOXYGENASE"/>
    <property type="match status" value="1"/>
</dbReference>
<dbReference type="RefSeq" id="WP_344865415.1">
    <property type="nucleotide sequence ID" value="NZ_BAAAZN010000014.1"/>
</dbReference>
<protein>
    <submittedName>
        <fullName evidence="2">FAD-dependent monooxygenase</fullName>
    </submittedName>
</protein>
<dbReference type="Gene3D" id="3.30.9.10">
    <property type="entry name" value="D-Amino Acid Oxidase, subunit A, domain 2"/>
    <property type="match status" value="1"/>
</dbReference>
<proteinExistence type="predicted"/>
<reference evidence="3" key="1">
    <citation type="journal article" date="2019" name="Int. J. Syst. Evol. Microbiol.">
        <title>The Global Catalogue of Microorganisms (GCM) 10K type strain sequencing project: providing services to taxonomists for standard genome sequencing and annotation.</title>
        <authorList>
            <consortium name="The Broad Institute Genomics Platform"/>
            <consortium name="The Broad Institute Genome Sequencing Center for Infectious Disease"/>
            <person name="Wu L."/>
            <person name="Ma J."/>
        </authorList>
    </citation>
    <scope>NUCLEOTIDE SEQUENCE [LARGE SCALE GENOMIC DNA]</scope>
    <source>
        <strain evidence="3">JCM 16898</strain>
    </source>
</reference>
<dbReference type="Pfam" id="PF01494">
    <property type="entry name" value="FAD_binding_3"/>
    <property type="match status" value="1"/>
</dbReference>
<dbReference type="InterPro" id="IPR036188">
    <property type="entry name" value="FAD/NAD-bd_sf"/>
</dbReference>
<dbReference type="EMBL" id="BAAAZN010000014">
    <property type="protein sequence ID" value="GAA3566410.1"/>
    <property type="molecule type" value="Genomic_DNA"/>
</dbReference>
<sequence length="394" mass="41978">MAKSVLISGASIAGPTLAYWLDRHGFDVTVVEKAATVRGGGYPIDVRGTAIEVVHRMGLLPQLRDRHVATGRISFLDAAGAPVGAVDSDTATGSVTGRDVEIRRGELTELLYGAVRDRVEFRFSDAIASLDDRRGGVEVSFRSGLQRTFDLVLGADGLHSGTRALVFGPEEQFHRYLGYCFAGFTMPNFLGLSHEAVVWNVPGRSAILFSTGERDSVHGFLNFALAEAPPLHAFADPAAQRDLVAARFAGAGWQVPRMVEAMRSADDLFFDVVSQIHLPVWSKGRVALVGDAAYAPSFFSGQGSSIALVGAYLLARQLSGLDHPDAFAAWENETREYVACNQALAAAGPLLLSPRTDEELAARNTALQTAGEVSGADLRAATSMLVLPPEPAGI</sequence>
<dbReference type="InterPro" id="IPR051704">
    <property type="entry name" value="FAD_aromatic-hydroxylase"/>
</dbReference>
<gene>
    <name evidence="2" type="ORF">GCM10022222_57830</name>
</gene>
<name>A0ABP6XHD8_9PSEU</name>
<dbReference type="PANTHER" id="PTHR46865">
    <property type="entry name" value="OXIDOREDUCTASE-RELATED"/>
    <property type="match status" value="1"/>
</dbReference>
<dbReference type="Gene3D" id="3.50.50.60">
    <property type="entry name" value="FAD/NAD(P)-binding domain"/>
    <property type="match status" value="1"/>
</dbReference>
<evidence type="ECO:0000259" key="1">
    <source>
        <dbReference type="Pfam" id="PF01494"/>
    </source>
</evidence>
<dbReference type="GO" id="GO:0004497">
    <property type="term" value="F:monooxygenase activity"/>
    <property type="evidence" value="ECO:0007669"/>
    <property type="project" value="UniProtKB-KW"/>
</dbReference>
<keyword evidence="2" id="KW-0503">Monooxygenase</keyword>
<keyword evidence="3" id="KW-1185">Reference proteome</keyword>
<evidence type="ECO:0000313" key="2">
    <source>
        <dbReference type="EMBL" id="GAA3566410.1"/>
    </source>
</evidence>
<feature type="domain" description="FAD-binding" evidence="1">
    <location>
        <begin position="4"/>
        <end position="165"/>
    </location>
</feature>
<accession>A0ABP6XHD8</accession>
<dbReference type="Proteomes" id="UP001500689">
    <property type="component" value="Unassembled WGS sequence"/>
</dbReference>
<keyword evidence="2" id="KW-0560">Oxidoreductase</keyword>
<organism evidence="2 3">
    <name type="scientific">Amycolatopsis ultiminotia</name>
    <dbReference type="NCBI Taxonomy" id="543629"/>
    <lineage>
        <taxon>Bacteria</taxon>
        <taxon>Bacillati</taxon>
        <taxon>Actinomycetota</taxon>
        <taxon>Actinomycetes</taxon>
        <taxon>Pseudonocardiales</taxon>
        <taxon>Pseudonocardiaceae</taxon>
        <taxon>Amycolatopsis</taxon>
    </lineage>
</organism>
<dbReference type="SUPFAM" id="SSF51905">
    <property type="entry name" value="FAD/NAD(P)-binding domain"/>
    <property type="match status" value="1"/>
</dbReference>
<dbReference type="InterPro" id="IPR002938">
    <property type="entry name" value="FAD-bd"/>
</dbReference>
<dbReference type="PRINTS" id="PR00420">
    <property type="entry name" value="RNGMNOXGNASE"/>
</dbReference>
<evidence type="ECO:0000313" key="3">
    <source>
        <dbReference type="Proteomes" id="UP001500689"/>
    </source>
</evidence>
<comment type="caution">
    <text evidence="2">The sequence shown here is derived from an EMBL/GenBank/DDBJ whole genome shotgun (WGS) entry which is preliminary data.</text>
</comment>